<protein>
    <submittedName>
        <fullName evidence="3">Proteophosphoglycan ppg4</fullName>
    </submittedName>
</protein>
<feature type="compositionally biased region" description="Basic and acidic residues" evidence="2">
    <location>
        <begin position="245"/>
        <end position="255"/>
    </location>
</feature>
<feature type="compositionally biased region" description="Polar residues" evidence="2">
    <location>
        <begin position="256"/>
        <end position="267"/>
    </location>
</feature>
<feature type="coiled-coil region" evidence="1">
    <location>
        <begin position="21"/>
        <end position="113"/>
    </location>
</feature>
<evidence type="ECO:0000313" key="3">
    <source>
        <dbReference type="EMBL" id="GEM09103.1"/>
    </source>
</evidence>
<proteinExistence type="predicted"/>
<dbReference type="AlphaFoldDB" id="A0A511KFF5"/>
<accession>A0A511KFF5</accession>
<evidence type="ECO:0000256" key="1">
    <source>
        <dbReference type="SAM" id="Coils"/>
    </source>
</evidence>
<keyword evidence="1" id="KW-0175">Coiled coil</keyword>
<reference evidence="3 4" key="1">
    <citation type="submission" date="2019-07" db="EMBL/GenBank/DDBJ databases">
        <title>Rhodotorula toruloides NBRC10032 genome sequencing.</title>
        <authorList>
            <person name="Shida Y."/>
            <person name="Takaku H."/>
            <person name="Ogasawara W."/>
            <person name="Mori K."/>
        </authorList>
    </citation>
    <scope>NUCLEOTIDE SEQUENCE [LARGE SCALE GENOMIC DNA]</scope>
    <source>
        <strain evidence="3 4">NBRC10032</strain>
    </source>
</reference>
<gene>
    <name evidence="3" type="ORF">Rt10032_c07g3120</name>
</gene>
<dbReference type="EMBL" id="BJWK01000007">
    <property type="protein sequence ID" value="GEM09103.1"/>
    <property type="molecule type" value="Genomic_DNA"/>
</dbReference>
<organism evidence="3 4">
    <name type="scientific">Rhodotorula toruloides</name>
    <name type="common">Yeast</name>
    <name type="synonym">Rhodosporidium toruloides</name>
    <dbReference type="NCBI Taxonomy" id="5286"/>
    <lineage>
        <taxon>Eukaryota</taxon>
        <taxon>Fungi</taxon>
        <taxon>Dikarya</taxon>
        <taxon>Basidiomycota</taxon>
        <taxon>Pucciniomycotina</taxon>
        <taxon>Microbotryomycetes</taxon>
        <taxon>Sporidiobolales</taxon>
        <taxon>Sporidiobolaceae</taxon>
        <taxon>Rhodotorula</taxon>
    </lineage>
</organism>
<dbReference type="Proteomes" id="UP000321518">
    <property type="component" value="Unassembled WGS sequence"/>
</dbReference>
<dbReference type="OrthoDB" id="2525827at2759"/>
<sequence>MSYETRRDELAAAAGACEADNNRLRVEVLRVHTEIEELDEDPSQEADEALRRIRAIEQELAHLEAILEVLRTDFSDAPRVPSKSVIVAAETARVNLEKTVDELQSALTWEEERREQEQIMLERDKLYLRDAETLNTTLSARATETSSASRQSTGESLVVRAHAHYDSLLARFRLLQGGLISFIDDVLADDASDTLLEPNRAIESAKKSKKGAASYFDLRSYLRSEDGESDDGESRAFQLKKLIEAKFDEPRESPKSNRSMGKTAQMG</sequence>
<comment type="caution">
    <text evidence="3">The sequence shown here is derived from an EMBL/GenBank/DDBJ whole genome shotgun (WGS) entry which is preliminary data.</text>
</comment>
<name>A0A511KFF5_RHOTO</name>
<evidence type="ECO:0000256" key="2">
    <source>
        <dbReference type="SAM" id="MobiDB-lite"/>
    </source>
</evidence>
<evidence type="ECO:0000313" key="4">
    <source>
        <dbReference type="Proteomes" id="UP000321518"/>
    </source>
</evidence>
<feature type="region of interest" description="Disordered" evidence="2">
    <location>
        <begin position="245"/>
        <end position="267"/>
    </location>
</feature>